<dbReference type="EMBL" id="CT868119">
    <property type="protein sequence ID" value="CAK72312.1"/>
    <property type="molecule type" value="Genomic_DNA"/>
</dbReference>
<dbReference type="AlphaFoldDB" id="A0CNE5"/>
<reference evidence="3 4" key="1">
    <citation type="journal article" date="2006" name="Nature">
        <title>Global trends of whole-genome duplications revealed by the ciliate Paramecium tetraurelia.</title>
        <authorList>
            <consortium name="Genoscope"/>
            <person name="Aury J.-M."/>
            <person name="Jaillon O."/>
            <person name="Duret L."/>
            <person name="Noel B."/>
            <person name="Jubin C."/>
            <person name="Porcel B.M."/>
            <person name="Segurens B."/>
            <person name="Daubin V."/>
            <person name="Anthouard V."/>
            <person name="Aiach N."/>
            <person name="Arnaiz O."/>
            <person name="Billaut A."/>
            <person name="Beisson J."/>
            <person name="Blanc I."/>
            <person name="Bouhouche K."/>
            <person name="Camara F."/>
            <person name="Duharcourt S."/>
            <person name="Guigo R."/>
            <person name="Gogendeau D."/>
            <person name="Katinka M."/>
            <person name="Keller A.-M."/>
            <person name="Kissmehl R."/>
            <person name="Klotz C."/>
            <person name="Koll F."/>
            <person name="Le Moue A."/>
            <person name="Lepere C."/>
            <person name="Malinsky S."/>
            <person name="Nowacki M."/>
            <person name="Nowak J.K."/>
            <person name="Plattner H."/>
            <person name="Poulain J."/>
            <person name="Ruiz F."/>
            <person name="Serrano V."/>
            <person name="Zagulski M."/>
            <person name="Dessen P."/>
            <person name="Betermier M."/>
            <person name="Weissenbach J."/>
            <person name="Scarpelli C."/>
            <person name="Schachter V."/>
            <person name="Sperling L."/>
            <person name="Meyer E."/>
            <person name="Cohen J."/>
            <person name="Wincker P."/>
        </authorList>
    </citation>
    <scope>NUCLEOTIDE SEQUENCE [LARGE SCALE GENOMIC DNA]</scope>
    <source>
        <strain evidence="3 4">Stock d4-2</strain>
    </source>
</reference>
<keyword evidence="1" id="KW-0175">Coiled coil</keyword>
<dbReference type="STRING" id="5888.A0CNE5"/>
<proteinExistence type="predicted"/>
<dbReference type="Gene3D" id="1.10.418.10">
    <property type="entry name" value="Calponin-like domain"/>
    <property type="match status" value="1"/>
</dbReference>
<dbReference type="KEGG" id="ptm:GSPATT00008754001"/>
<dbReference type="SUPFAM" id="SSF116907">
    <property type="entry name" value="Hook domain"/>
    <property type="match status" value="1"/>
</dbReference>
<evidence type="ECO:0000256" key="1">
    <source>
        <dbReference type="SAM" id="Coils"/>
    </source>
</evidence>
<feature type="domain" description="HOOK N-terminal" evidence="2">
    <location>
        <begin position="7"/>
        <end position="93"/>
    </location>
</feature>
<dbReference type="Pfam" id="PF19047">
    <property type="entry name" value="HOOK_N"/>
    <property type="match status" value="1"/>
</dbReference>
<dbReference type="InParanoid" id="A0CNE5"/>
<feature type="coiled-coil region" evidence="1">
    <location>
        <begin position="421"/>
        <end position="495"/>
    </location>
</feature>
<accession>A0CNE5</accession>
<organism evidence="3 4">
    <name type="scientific">Paramecium tetraurelia</name>
    <dbReference type="NCBI Taxonomy" id="5888"/>
    <lineage>
        <taxon>Eukaryota</taxon>
        <taxon>Sar</taxon>
        <taxon>Alveolata</taxon>
        <taxon>Ciliophora</taxon>
        <taxon>Intramacronucleata</taxon>
        <taxon>Oligohymenophorea</taxon>
        <taxon>Peniculida</taxon>
        <taxon>Parameciidae</taxon>
        <taxon>Paramecium</taxon>
    </lineage>
</organism>
<dbReference type="HOGENOM" id="CLU_533702_0_0_1"/>
<dbReference type="eggNOG" id="ENOG502R2Y9">
    <property type="taxonomic scope" value="Eukaryota"/>
</dbReference>
<dbReference type="GeneID" id="5025494"/>
<dbReference type="GO" id="GO:0030705">
    <property type="term" value="P:cytoskeleton-dependent intracellular transport"/>
    <property type="evidence" value="ECO:0007669"/>
    <property type="project" value="InterPro"/>
</dbReference>
<dbReference type="Proteomes" id="UP000000600">
    <property type="component" value="Unassembled WGS sequence"/>
</dbReference>
<dbReference type="InterPro" id="IPR036872">
    <property type="entry name" value="CH_dom_sf"/>
</dbReference>
<protein>
    <recommendedName>
        <fullName evidence="2">HOOK N-terminal domain-containing protein</fullName>
    </recommendedName>
</protein>
<feature type="coiled-coil region" evidence="1">
    <location>
        <begin position="328"/>
        <end position="362"/>
    </location>
</feature>
<evidence type="ECO:0000259" key="2">
    <source>
        <dbReference type="Pfam" id="PF19047"/>
    </source>
</evidence>
<sequence length="511" mass="61195">MQNQELQSAIVDWMNKISFLKYHTGFREYVDGTLFIQILNHINTDHFGSTFHVLENQAYTDNWALNMSRLKLIVDKLTDYTHKQLEINVMEIAKDRNETQILKLFGVICQVVKQFYFFQLILQSDFQDDFFVPVLQLPEKKQELISQYLQTLVEPFTQSEDKSLLDKIDELETENQKLVHQHQVLMNEIIEQKMSIKKLDQENKEKAEHIVMLESHERKSSFNEEKIKELEDLNKQLWSSQSKTRELEIKVQSQQSLIKEANLLKDNTRLENEQLKLKIMQYIKQEQKYEQAKEKLSQQKLYYTKLIEDKDRQLNKLQTSFQEIFNSFQNEKKRTLQLESDVQQLQSKINELNHEFHQKEACLNEKIREASRRESRLNSFEATDLRPDSRMNTNDQINLAQDLNQTNDQYYALHMSMLIQEENYKKEIDILKEKIKNQDQQIKAWKQLNERSEDKIKQLESKTILINDNQSAQHIAQQNEQIKHLTNMLNSFNDKFMKIKEEHLRLLKTCQ</sequence>
<feature type="coiled-coil region" evidence="1">
    <location>
        <begin position="161"/>
        <end position="299"/>
    </location>
</feature>
<keyword evidence="4" id="KW-1185">Reference proteome</keyword>
<evidence type="ECO:0000313" key="3">
    <source>
        <dbReference type="EMBL" id="CAK72312.1"/>
    </source>
</evidence>
<dbReference type="RefSeq" id="XP_001439709.1">
    <property type="nucleotide sequence ID" value="XM_001439672.2"/>
</dbReference>
<dbReference type="OrthoDB" id="296466at2759"/>
<dbReference type="OMA" id="ELNHEFH"/>
<gene>
    <name evidence="3" type="ORF">GSPATT00008754001</name>
</gene>
<dbReference type="InterPro" id="IPR043936">
    <property type="entry name" value="HOOK_N"/>
</dbReference>
<name>A0CNE5_PARTE</name>
<evidence type="ECO:0000313" key="4">
    <source>
        <dbReference type="Proteomes" id="UP000000600"/>
    </source>
</evidence>